<dbReference type="EMBL" id="OU963894">
    <property type="protein sequence ID" value="CAH0397025.1"/>
    <property type="molecule type" value="Genomic_DNA"/>
</dbReference>
<protein>
    <submittedName>
        <fullName evidence="1">Uncharacterized protein</fullName>
    </submittedName>
</protein>
<evidence type="ECO:0000313" key="2">
    <source>
        <dbReference type="Proteomes" id="UP001153292"/>
    </source>
</evidence>
<evidence type="ECO:0000313" key="1">
    <source>
        <dbReference type="EMBL" id="CAH0397025.1"/>
    </source>
</evidence>
<name>A0ABN8AR43_CHISP</name>
<gene>
    <name evidence="1" type="ORF">CHILSU_LOCUS79</name>
</gene>
<dbReference type="Proteomes" id="UP001153292">
    <property type="component" value="Chromosome 1"/>
</dbReference>
<keyword evidence="2" id="KW-1185">Reference proteome</keyword>
<accession>A0ABN8AR43</accession>
<proteinExistence type="predicted"/>
<organism evidence="1 2">
    <name type="scientific">Chilo suppressalis</name>
    <name type="common">Asiatic rice borer moth</name>
    <dbReference type="NCBI Taxonomy" id="168631"/>
    <lineage>
        <taxon>Eukaryota</taxon>
        <taxon>Metazoa</taxon>
        <taxon>Ecdysozoa</taxon>
        <taxon>Arthropoda</taxon>
        <taxon>Hexapoda</taxon>
        <taxon>Insecta</taxon>
        <taxon>Pterygota</taxon>
        <taxon>Neoptera</taxon>
        <taxon>Endopterygota</taxon>
        <taxon>Lepidoptera</taxon>
        <taxon>Glossata</taxon>
        <taxon>Ditrysia</taxon>
        <taxon>Pyraloidea</taxon>
        <taxon>Crambidae</taxon>
        <taxon>Crambinae</taxon>
        <taxon>Chilo</taxon>
    </lineage>
</organism>
<reference evidence="1" key="1">
    <citation type="submission" date="2021-12" db="EMBL/GenBank/DDBJ databases">
        <authorList>
            <person name="King R."/>
        </authorList>
    </citation>
    <scope>NUCLEOTIDE SEQUENCE</scope>
</reference>
<sequence>MAQDLSENMKRLEKLFESRLNQFEIKLQKATIGSASASPDLNVLASEFSDFKAFIWQALKSFKSQIDLLIIYQDWHEMAMRRKVLLIHDMPESDKGDLAEEVVLFIDDKLKLPEISKDKLHVCHRLGSLRNKIRPVLVPLSDYEDRRLIWENKTALKDSGVTISEFLTRLRIKNCWSSVGKIIVSLPDKSRRKI</sequence>